<evidence type="ECO:0000256" key="3">
    <source>
        <dbReference type="ARBA" id="ARBA00022692"/>
    </source>
</evidence>
<evidence type="ECO:0000256" key="2">
    <source>
        <dbReference type="ARBA" id="ARBA00022475"/>
    </source>
</evidence>
<evidence type="ECO:0000256" key="4">
    <source>
        <dbReference type="ARBA" id="ARBA00022989"/>
    </source>
</evidence>
<keyword evidence="8" id="KW-1185">Reference proteome</keyword>
<feature type="transmembrane region" description="Helical" evidence="6">
    <location>
        <begin position="420"/>
        <end position="440"/>
    </location>
</feature>
<feature type="transmembrane region" description="Helical" evidence="6">
    <location>
        <begin position="456"/>
        <end position="474"/>
    </location>
</feature>
<feature type="transmembrane region" description="Helical" evidence="6">
    <location>
        <begin position="288"/>
        <end position="311"/>
    </location>
</feature>
<dbReference type="PANTHER" id="PTHR30250:SF21">
    <property type="entry name" value="LIPID II FLIPPASE MURJ"/>
    <property type="match status" value="1"/>
</dbReference>
<protein>
    <submittedName>
        <fullName evidence="7">Polysaccharide biosynthesis protein</fullName>
    </submittedName>
</protein>
<evidence type="ECO:0000256" key="5">
    <source>
        <dbReference type="ARBA" id="ARBA00023136"/>
    </source>
</evidence>
<dbReference type="KEGG" id="aoe:Clos_2065"/>
<dbReference type="PANTHER" id="PTHR30250">
    <property type="entry name" value="PST FAMILY PREDICTED COLANIC ACID TRANSPORTER"/>
    <property type="match status" value="1"/>
</dbReference>
<dbReference type="OrthoDB" id="9775950at2"/>
<feature type="transmembrane region" description="Helical" evidence="6">
    <location>
        <begin position="486"/>
        <end position="505"/>
    </location>
</feature>
<evidence type="ECO:0000256" key="6">
    <source>
        <dbReference type="SAM" id="Phobius"/>
    </source>
</evidence>
<keyword evidence="3 6" id="KW-0812">Transmembrane</keyword>
<feature type="transmembrane region" description="Helical" evidence="6">
    <location>
        <begin position="165"/>
        <end position="183"/>
    </location>
</feature>
<dbReference type="CDD" id="cd13124">
    <property type="entry name" value="MATE_SpoVB_like"/>
    <property type="match status" value="1"/>
</dbReference>
<keyword evidence="2" id="KW-1003">Cell membrane</keyword>
<dbReference type="HOGENOM" id="CLU_022017_2_1_9"/>
<keyword evidence="5 6" id="KW-0472">Membrane</keyword>
<dbReference type="GO" id="GO:0005886">
    <property type="term" value="C:plasma membrane"/>
    <property type="evidence" value="ECO:0007669"/>
    <property type="project" value="UniProtKB-SubCell"/>
</dbReference>
<dbReference type="RefSeq" id="WP_012159910.1">
    <property type="nucleotide sequence ID" value="NC_009922.1"/>
</dbReference>
<dbReference type="STRING" id="350688.Clos_2065"/>
<feature type="transmembrane region" description="Helical" evidence="6">
    <location>
        <begin position="7"/>
        <end position="27"/>
    </location>
</feature>
<dbReference type="Pfam" id="PF01943">
    <property type="entry name" value="Polysacc_synt"/>
    <property type="match status" value="1"/>
</dbReference>
<reference evidence="8" key="1">
    <citation type="submission" date="2007-10" db="EMBL/GenBank/DDBJ databases">
        <title>Complete genome of Alkaliphilus oremlandii OhILAs.</title>
        <authorList>
            <person name="Copeland A."/>
            <person name="Lucas S."/>
            <person name="Lapidus A."/>
            <person name="Barry K."/>
            <person name="Detter J.C."/>
            <person name="Glavina del Rio T."/>
            <person name="Hammon N."/>
            <person name="Israni S."/>
            <person name="Dalin E."/>
            <person name="Tice H."/>
            <person name="Pitluck S."/>
            <person name="Chain P."/>
            <person name="Malfatti S."/>
            <person name="Shin M."/>
            <person name="Vergez L."/>
            <person name="Schmutz J."/>
            <person name="Larimer F."/>
            <person name="Land M."/>
            <person name="Hauser L."/>
            <person name="Kyrpides N."/>
            <person name="Mikhailova N."/>
            <person name="Stolz J.F."/>
            <person name="Dawson A."/>
            <person name="Fisher E."/>
            <person name="Crable B."/>
            <person name="Perera E."/>
            <person name="Lisak J."/>
            <person name="Ranganathan M."/>
            <person name="Basu P."/>
            <person name="Richardson P."/>
        </authorList>
    </citation>
    <scope>NUCLEOTIDE SEQUENCE [LARGE SCALE GENOMIC DNA]</scope>
    <source>
        <strain evidence="8">OhILAs</strain>
    </source>
</reference>
<organism evidence="7 8">
    <name type="scientific">Alkaliphilus oremlandii (strain OhILAs)</name>
    <name type="common">Clostridium oremlandii (strain OhILAs)</name>
    <dbReference type="NCBI Taxonomy" id="350688"/>
    <lineage>
        <taxon>Bacteria</taxon>
        <taxon>Bacillati</taxon>
        <taxon>Bacillota</taxon>
        <taxon>Clostridia</taxon>
        <taxon>Peptostreptococcales</taxon>
        <taxon>Natronincolaceae</taxon>
        <taxon>Alkaliphilus</taxon>
    </lineage>
</organism>
<feature type="transmembrane region" description="Helical" evidence="6">
    <location>
        <begin position="364"/>
        <end position="382"/>
    </location>
</feature>
<evidence type="ECO:0000313" key="8">
    <source>
        <dbReference type="Proteomes" id="UP000000269"/>
    </source>
</evidence>
<feature type="transmembrane region" description="Helical" evidence="6">
    <location>
        <begin position="47"/>
        <end position="69"/>
    </location>
</feature>
<name>A8MIG9_ALKOO</name>
<dbReference type="EMBL" id="CP000853">
    <property type="protein sequence ID" value="ABW19601.1"/>
    <property type="molecule type" value="Genomic_DNA"/>
</dbReference>
<accession>A8MIG9</accession>
<feature type="transmembrane region" description="Helical" evidence="6">
    <location>
        <begin position="89"/>
        <end position="114"/>
    </location>
</feature>
<dbReference type="Proteomes" id="UP000000269">
    <property type="component" value="Chromosome"/>
</dbReference>
<dbReference type="InterPro" id="IPR002797">
    <property type="entry name" value="Polysacc_synth"/>
</dbReference>
<evidence type="ECO:0000256" key="1">
    <source>
        <dbReference type="ARBA" id="ARBA00004651"/>
    </source>
</evidence>
<keyword evidence="4 6" id="KW-1133">Transmembrane helix</keyword>
<dbReference type="InterPro" id="IPR024923">
    <property type="entry name" value="PG_synth_SpoVB"/>
</dbReference>
<dbReference type="PIRSF" id="PIRSF038958">
    <property type="entry name" value="PG_synth_SpoVB"/>
    <property type="match status" value="1"/>
</dbReference>
<proteinExistence type="predicted"/>
<feature type="transmembrane region" description="Helical" evidence="6">
    <location>
        <begin position="238"/>
        <end position="258"/>
    </location>
</feature>
<dbReference type="eggNOG" id="COG2244">
    <property type="taxonomic scope" value="Bacteria"/>
</dbReference>
<dbReference type="AlphaFoldDB" id="A8MIG9"/>
<sequence>MSNKKLLKGAFILALAGLAAKFLGVFFKIPLQRLIGDEGMGLFGLPYPLYTLMLSISITGFPAAISKLISERLAYEDIEGANRIFKISLAMLMLIGLFSSAFLFFGAEYIIALLNWPQDAYYSILGLSIAPLFVSIMSAFRGYFQGMQFMGPTAISQIVEQVGRVVIGVGLSYYTISMGIGYAAGAASFGASAGAILGVVVLVIYYFLFNQGPRRIYFKPTNKDIQQKMSSWEVVREIIWFAIPISIGGVLSSIMTLIDAVMVPSRLIQGGYSSAEITVLYGQLTGKAVTLVNVPLTFSIAMAASIIPAIAESYSKNNSYELKHKIKSAMKTTIIIALPAAAGLYLLAPQIIGLLWGQGEAGGHILRILSFNVIFISIGQILGSILQGMNRVYIPLRSLLIGAIIKVVVSYYLLMSSLNILGAVMGSIAGYCVVMVLNYIEVKKTIGFKIEIKNSILKPIMATIFMTLAIYYIHPWMQTRLQSENIATLISVAAAMIVYFLTIYISKAVDLKESIIGKR</sequence>
<feature type="transmembrane region" description="Helical" evidence="6">
    <location>
        <begin position="120"/>
        <end position="144"/>
    </location>
</feature>
<feature type="transmembrane region" description="Helical" evidence="6">
    <location>
        <begin position="394"/>
        <end position="414"/>
    </location>
</feature>
<evidence type="ECO:0000313" key="7">
    <source>
        <dbReference type="EMBL" id="ABW19601.1"/>
    </source>
</evidence>
<gene>
    <name evidence="7" type="ordered locus">Clos_2065</name>
</gene>
<feature type="transmembrane region" description="Helical" evidence="6">
    <location>
        <begin position="189"/>
        <end position="209"/>
    </location>
</feature>
<dbReference type="InterPro" id="IPR050833">
    <property type="entry name" value="Poly_Biosynth_Transport"/>
</dbReference>
<comment type="subcellular location">
    <subcellularLocation>
        <location evidence="1">Cell membrane</location>
        <topology evidence="1">Multi-pass membrane protein</topology>
    </subcellularLocation>
</comment>
<feature type="transmembrane region" description="Helical" evidence="6">
    <location>
        <begin position="332"/>
        <end position="352"/>
    </location>
</feature>